<feature type="region of interest" description="Disordered" evidence="6">
    <location>
        <begin position="417"/>
        <end position="657"/>
    </location>
</feature>
<dbReference type="CDD" id="cd06173">
    <property type="entry name" value="MFS_MefA_like"/>
    <property type="match status" value="1"/>
</dbReference>
<dbReference type="OrthoDB" id="5170137at2"/>
<dbReference type="SUPFAM" id="SSF103473">
    <property type="entry name" value="MFS general substrate transporter"/>
    <property type="match status" value="1"/>
</dbReference>
<protein>
    <submittedName>
        <fullName evidence="8">MFS transporter</fullName>
    </submittedName>
</protein>
<dbReference type="PANTHER" id="PTHR23513">
    <property type="entry name" value="INTEGRAL MEMBRANE EFFLUX PROTEIN-RELATED"/>
    <property type="match status" value="1"/>
</dbReference>
<evidence type="ECO:0000256" key="7">
    <source>
        <dbReference type="SAM" id="Phobius"/>
    </source>
</evidence>
<dbReference type="AlphaFoldDB" id="A0A1S1Q3K6"/>
<feature type="compositionally biased region" description="Basic residues" evidence="6">
    <location>
        <begin position="647"/>
        <end position="657"/>
    </location>
</feature>
<evidence type="ECO:0000256" key="1">
    <source>
        <dbReference type="ARBA" id="ARBA00004651"/>
    </source>
</evidence>
<reference evidence="9" key="1">
    <citation type="submission" date="2016-07" db="EMBL/GenBank/DDBJ databases">
        <title>Frankia sp. NRRL B-16219 Genome sequencing.</title>
        <authorList>
            <person name="Ghodhbane-Gtari F."/>
            <person name="Swanson E."/>
            <person name="Gueddou A."/>
            <person name="Louati M."/>
            <person name="Nouioui I."/>
            <person name="Hezbri K."/>
            <person name="Abebe-Akele F."/>
            <person name="Simpson S."/>
            <person name="Morris K."/>
            <person name="Thomas K."/>
            <person name="Gtari M."/>
            <person name="Tisa L.S."/>
        </authorList>
    </citation>
    <scope>NUCLEOTIDE SEQUENCE [LARGE SCALE GENOMIC DNA]</scope>
    <source>
        <strain evidence="9">NRRL B-16219</strain>
    </source>
</reference>
<evidence type="ECO:0000256" key="3">
    <source>
        <dbReference type="ARBA" id="ARBA00022692"/>
    </source>
</evidence>
<feature type="transmembrane region" description="Helical" evidence="7">
    <location>
        <begin position="308"/>
        <end position="327"/>
    </location>
</feature>
<evidence type="ECO:0000313" key="8">
    <source>
        <dbReference type="EMBL" id="OHV28081.1"/>
    </source>
</evidence>
<dbReference type="EMBL" id="MAXA01000214">
    <property type="protein sequence ID" value="OHV28081.1"/>
    <property type="molecule type" value="Genomic_DNA"/>
</dbReference>
<dbReference type="InterPro" id="IPR036259">
    <property type="entry name" value="MFS_trans_sf"/>
</dbReference>
<comment type="caution">
    <text evidence="8">The sequence shown here is derived from an EMBL/GenBank/DDBJ whole genome shotgun (WGS) entry which is preliminary data.</text>
</comment>
<feature type="compositionally biased region" description="Low complexity" evidence="6">
    <location>
        <begin position="575"/>
        <end position="599"/>
    </location>
</feature>
<proteinExistence type="predicted"/>
<evidence type="ECO:0000256" key="5">
    <source>
        <dbReference type="ARBA" id="ARBA00023136"/>
    </source>
</evidence>
<keyword evidence="9" id="KW-1185">Reference proteome</keyword>
<dbReference type="Proteomes" id="UP000179769">
    <property type="component" value="Unassembled WGS sequence"/>
</dbReference>
<name>A0A1S1Q3K6_9ACTN</name>
<feature type="transmembrane region" description="Helical" evidence="7">
    <location>
        <begin position="237"/>
        <end position="265"/>
    </location>
</feature>
<evidence type="ECO:0000256" key="6">
    <source>
        <dbReference type="SAM" id="MobiDB-lite"/>
    </source>
</evidence>
<feature type="transmembrane region" description="Helical" evidence="7">
    <location>
        <begin position="277"/>
        <end position="296"/>
    </location>
</feature>
<keyword evidence="2" id="KW-1003">Cell membrane</keyword>
<dbReference type="GO" id="GO:0022857">
    <property type="term" value="F:transmembrane transporter activity"/>
    <property type="evidence" value="ECO:0007669"/>
    <property type="project" value="InterPro"/>
</dbReference>
<dbReference type="Gene3D" id="1.20.1250.20">
    <property type="entry name" value="MFS general substrate transporter like domains"/>
    <property type="match status" value="1"/>
</dbReference>
<gene>
    <name evidence="8" type="ORF">BBK14_18260</name>
</gene>
<evidence type="ECO:0000313" key="9">
    <source>
        <dbReference type="Proteomes" id="UP000179769"/>
    </source>
</evidence>
<feature type="transmembrane region" description="Helical" evidence="7">
    <location>
        <begin position="34"/>
        <end position="55"/>
    </location>
</feature>
<dbReference type="PANTHER" id="PTHR23513:SF18">
    <property type="entry name" value="INTEGRAL MEMBRANE PROTEIN"/>
    <property type="match status" value="1"/>
</dbReference>
<organism evidence="8 9">
    <name type="scientific">Parafrankia soli</name>
    <dbReference type="NCBI Taxonomy" id="2599596"/>
    <lineage>
        <taxon>Bacteria</taxon>
        <taxon>Bacillati</taxon>
        <taxon>Actinomycetota</taxon>
        <taxon>Actinomycetes</taxon>
        <taxon>Frankiales</taxon>
        <taxon>Frankiaceae</taxon>
        <taxon>Parafrankia</taxon>
    </lineage>
</organism>
<feature type="transmembrane region" description="Helical" evidence="7">
    <location>
        <begin position="189"/>
        <end position="209"/>
    </location>
</feature>
<keyword evidence="3 7" id="KW-0812">Transmembrane</keyword>
<feature type="transmembrane region" description="Helical" evidence="7">
    <location>
        <begin position="67"/>
        <end position="85"/>
    </location>
</feature>
<dbReference type="Pfam" id="PF07690">
    <property type="entry name" value="MFS_1"/>
    <property type="match status" value="1"/>
</dbReference>
<evidence type="ECO:0000256" key="2">
    <source>
        <dbReference type="ARBA" id="ARBA00022475"/>
    </source>
</evidence>
<evidence type="ECO:0000256" key="4">
    <source>
        <dbReference type="ARBA" id="ARBA00022989"/>
    </source>
</evidence>
<feature type="transmembrane region" description="Helical" evidence="7">
    <location>
        <begin position="393"/>
        <end position="413"/>
    </location>
</feature>
<keyword evidence="4 7" id="KW-1133">Transmembrane helix</keyword>
<sequence length="657" mass="67939">MKPGSTLTEGLNRLRATIRRDGAQQSGLSSLTELSFVNAAGDALVTVALAGSLFFAVPTGEARSKVALYLLITMVPFALLAPVVGPLLDRVAYGRRTALAAICLGRCLLAWQLAGALDGLAVYPLALGLLVLSRAFGVARSAVVPRVTPPEMTLVKVNSRISLVNIVAGAIVAPVGLGLANIPFVGYPWVLRVCALIYMAGVLLAFNLPGHVDSAAGERTLRELTGPRRRGNLRTRFAAALGALPVALRATLVLRGLVGFLTFYLAFLLRTNGGNNLWLGALAATAGFGSGIGVLIGGRLGRRRPEGILMLGLLLAASGCLVAAVTYTRFTSLVAALLAMTAGSMAKLALDAIIQRDIVEDTRGSAFARSETALQLGWVTGGAFGLIEMPGTLGFALAAAAVGLALVLQSRALREARRQARERHRPTARETTGAKPPWPGPQAPAQPSAPVADTVPAPAGYATTGYATTDHAVADPTATDPTAVGPPPVSTAPAGAVPTGSMNGWYAPDPRADVPVSWRGPAGGGQWAGGDPDATNPLGHPPVPGPAAAEGPGGAYGPAPQLHHAYQQPYQLDSGQPGHQQNGYQQNGYQQDRQQSYQQEPVQDRPPGPGAGGTPGPGAAGEAQPGLPTPAVPRTLEDPDPPNGSARRGRWRRDRPR</sequence>
<comment type="subcellular location">
    <subcellularLocation>
        <location evidence="1">Cell membrane</location>
        <topology evidence="1">Multi-pass membrane protein</topology>
    </subcellularLocation>
</comment>
<accession>A0A1S1Q3K6</accession>
<feature type="compositionally biased region" description="Low complexity" evidence="6">
    <location>
        <begin position="529"/>
        <end position="538"/>
    </location>
</feature>
<dbReference type="InterPro" id="IPR011701">
    <property type="entry name" value="MFS"/>
</dbReference>
<feature type="compositionally biased region" description="Low complexity" evidence="6">
    <location>
        <begin position="445"/>
        <end position="483"/>
    </location>
</feature>
<feature type="compositionally biased region" description="Gly residues" evidence="6">
    <location>
        <begin position="610"/>
        <end position="619"/>
    </location>
</feature>
<keyword evidence="5 7" id="KW-0472">Membrane</keyword>
<feature type="transmembrane region" description="Helical" evidence="7">
    <location>
        <begin position="163"/>
        <end position="183"/>
    </location>
</feature>
<dbReference type="GO" id="GO:0005886">
    <property type="term" value="C:plasma membrane"/>
    <property type="evidence" value="ECO:0007669"/>
    <property type="project" value="UniProtKB-SubCell"/>
</dbReference>